<feature type="domain" description="RNA polymerase sigma factor 70 region 4 type 2" evidence="4">
    <location>
        <begin position="110"/>
        <end position="160"/>
    </location>
</feature>
<dbReference type="SUPFAM" id="SSF88659">
    <property type="entry name" value="Sigma3 and sigma4 domains of RNA polymerase sigma factors"/>
    <property type="match status" value="1"/>
</dbReference>
<feature type="domain" description="RNA polymerase sigma-70 region 2" evidence="3">
    <location>
        <begin position="15"/>
        <end position="76"/>
    </location>
</feature>
<dbReference type="InterPro" id="IPR013324">
    <property type="entry name" value="RNA_pol_sigma_r3/r4-like"/>
</dbReference>
<comment type="subunit">
    <text evidence="1">Interacts transiently with the RNA polymerase catalytic core formed by RpoA, RpoB, RpoC and RpoZ (2 alpha, 1 beta, 1 beta' and 1 omega subunit) to form the RNA polymerase holoenzyme that can initiate transcription.</text>
</comment>
<dbReference type="SUPFAM" id="SSF88946">
    <property type="entry name" value="Sigma2 domain of RNA polymerase sigma factors"/>
    <property type="match status" value="1"/>
</dbReference>
<accession>A0ABZ2JY55</accession>
<reference evidence="5 6" key="1">
    <citation type="submission" date="2021-12" db="EMBL/GenBank/DDBJ databases">
        <title>Discovery of the Pendulisporaceae a myxobacterial family with distinct sporulation behavior and unique specialized metabolism.</title>
        <authorList>
            <person name="Garcia R."/>
            <person name="Popoff A."/>
            <person name="Bader C.D."/>
            <person name="Loehr J."/>
            <person name="Walesch S."/>
            <person name="Walt C."/>
            <person name="Boldt J."/>
            <person name="Bunk B."/>
            <person name="Haeckl F.J.F.P.J."/>
            <person name="Gunesch A.P."/>
            <person name="Birkelbach J."/>
            <person name="Nuebel U."/>
            <person name="Pietschmann T."/>
            <person name="Bach T."/>
            <person name="Mueller R."/>
        </authorList>
    </citation>
    <scope>NUCLEOTIDE SEQUENCE [LARGE SCALE GENOMIC DNA]</scope>
    <source>
        <strain evidence="5 6">MSr12523</strain>
    </source>
</reference>
<evidence type="ECO:0000256" key="2">
    <source>
        <dbReference type="SAM" id="MobiDB-lite"/>
    </source>
</evidence>
<evidence type="ECO:0000256" key="1">
    <source>
        <dbReference type="ARBA" id="ARBA00011344"/>
    </source>
</evidence>
<dbReference type="PANTHER" id="PTHR30173">
    <property type="entry name" value="SIGMA 19 FACTOR"/>
    <property type="match status" value="1"/>
</dbReference>
<dbReference type="InterPro" id="IPR014284">
    <property type="entry name" value="RNA_pol_sigma-70_dom"/>
</dbReference>
<dbReference type="InterPro" id="IPR032710">
    <property type="entry name" value="NTF2-like_dom_sf"/>
</dbReference>
<protein>
    <submittedName>
        <fullName evidence="5">Sigma-70 family RNA polymerase sigma factor</fullName>
    </submittedName>
</protein>
<dbReference type="InterPro" id="IPR013325">
    <property type="entry name" value="RNA_pol_sigma_r2"/>
</dbReference>
<dbReference type="EMBL" id="CP089982">
    <property type="protein sequence ID" value="WXA91376.1"/>
    <property type="molecule type" value="Genomic_DNA"/>
</dbReference>
<dbReference type="SUPFAM" id="SSF54427">
    <property type="entry name" value="NTF2-like"/>
    <property type="match status" value="1"/>
</dbReference>
<feature type="region of interest" description="Disordered" evidence="2">
    <location>
        <begin position="80"/>
        <end position="99"/>
    </location>
</feature>
<dbReference type="InterPro" id="IPR052704">
    <property type="entry name" value="ECF_Sigma-70_Domain"/>
</dbReference>
<dbReference type="Gene3D" id="1.10.1740.10">
    <property type="match status" value="1"/>
</dbReference>
<sequence>MENAADLAAHFEGARSHLRAVAFRMLGSADEADDAVQEAWLHASSAELHAIANVSGWLTTIVSRVCLDMLRARRRRRESSDGEAELLAAPTRDGRDPEDEAALADSVGLALLVVLDALGPAERVAFVLHDSFGIPFDAIATIVDRTPDAAKKLASRARRRVHAAPIVPAPDALRHQRIVEAFLAASRAGDVDALVALLAPDAVRRADRAALREDAELEVRGARRIAEETRGNADRARFARVVLVNGKAGAIVAPHGRLRIVIAFTIEGDRITAFDVFGDPSSFPRFQLSLPISI</sequence>
<evidence type="ECO:0000313" key="5">
    <source>
        <dbReference type="EMBL" id="WXA91376.1"/>
    </source>
</evidence>
<dbReference type="Gene3D" id="3.10.450.50">
    <property type="match status" value="1"/>
</dbReference>
<dbReference type="Pfam" id="PF04542">
    <property type="entry name" value="Sigma70_r2"/>
    <property type="match status" value="1"/>
</dbReference>
<evidence type="ECO:0000259" key="3">
    <source>
        <dbReference type="Pfam" id="PF04542"/>
    </source>
</evidence>
<dbReference type="Pfam" id="PF08281">
    <property type="entry name" value="Sigma70_r4_2"/>
    <property type="match status" value="1"/>
</dbReference>
<evidence type="ECO:0000313" key="6">
    <source>
        <dbReference type="Proteomes" id="UP001379533"/>
    </source>
</evidence>
<keyword evidence="6" id="KW-1185">Reference proteome</keyword>
<organism evidence="5 6">
    <name type="scientific">Pendulispora brunnea</name>
    <dbReference type="NCBI Taxonomy" id="2905690"/>
    <lineage>
        <taxon>Bacteria</taxon>
        <taxon>Pseudomonadati</taxon>
        <taxon>Myxococcota</taxon>
        <taxon>Myxococcia</taxon>
        <taxon>Myxococcales</taxon>
        <taxon>Sorangiineae</taxon>
        <taxon>Pendulisporaceae</taxon>
        <taxon>Pendulispora</taxon>
    </lineage>
</organism>
<name>A0ABZ2JY55_9BACT</name>
<dbReference type="InterPro" id="IPR007627">
    <property type="entry name" value="RNA_pol_sigma70_r2"/>
</dbReference>
<dbReference type="RefSeq" id="WP_394841996.1">
    <property type="nucleotide sequence ID" value="NZ_CP089982.1"/>
</dbReference>
<dbReference type="Gene3D" id="1.10.10.10">
    <property type="entry name" value="Winged helix-like DNA-binding domain superfamily/Winged helix DNA-binding domain"/>
    <property type="match status" value="1"/>
</dbReference>
<dbReference type="NCBIfam" id="TIGR02937">
    <property type="entry name" value="sigma70-ECF"/>
    <property type="match status" value="1"/>
</dbReference>
<dbReference type="Proteomes" id="UP001379533">
    <property type="component" value="Chromosome"/>
</dbReference>
<dbReference type="InterPro" id="IPR036388">
    <property type="entry name" value="WH-like_DNA-bd_sf"/>
</dbReference>
<evidence type="ECO:0000259" key="4">
    <source>
        <dbReference type="Pfam" id="PF08281"/>
    </source>
</evidence>
<proteinExistence type="predicted"/>
<dbReference type="InterPro" id="IPR013249">
    <property type="entry name" value="RNA_pol_sigma70_r4_t2"/>
</dbReference>
<dbReference type="PANTHER" id="PTHR30173:SF43">
    <property type="entry name" value="ECF RNA POLYMERASE SIGMA FACTOR SIGI-RELATED"/>
    <property type="match status" value="1"/>
</dbReference>
<gene>
    <name evidence="5" type="ORF">LZC95_33585</name>
</gene>